<name>A0A9W7C644_9STRA</name>
<dbReference type="FunFam" id="3.40.30.10:FF:000013">
    <property type="entry name" value="Blast:Protein SCO1 homolog, mitochondrial"/>
    <property type="match status" value="1"/>
</dbReference>
<gene>
    <name evidence="4" type="ORF">TrLO_g249</name>
</gene>
<dbReference type="PANTHER" id="PTHR12151:SF5">
    <property type="entry name" value="AT19154P"/>
    <property type="match status" value="1"/>
</dbReference>
<sequence>MLGLTTLLSFSAVSYYKIQHTEKLELQNSKVTTTGTAMLGGPWTLINSNTGDFVEEKDYSGYTILYFGFAHCPDICPSELRKLSKVLESLEKKGIDCKGLFVTVDGARDSVDNLKIYSKDFHPNIEYLTGTPEMVKKMAKLYRVYISKADEIEGDYLVDHSIVLYFVKKGGEFGDFFTQSMKAGDIVKKIEGIVEAEK</sequence>
<feature type="binding site" evidence="2">
    <location>
        <position position="160"/>
    </location>
    <ligand>
        <name>Cu cation</name>
        <dbReference type="ChEBI" id="CHEBI:23378"/>
    </ligand>
</feature>
<evidence type="ECO:0000256" key="1">
    <source>
        <dbReference type="ARBA" id="ARBA00010996"/>
    </source>
</evidence>
<dbReference type="InterPro" id="IPR003782">
    <property type="entry name" value="SCO1/SenC"/>
</dbReference>
<comment type="similarity">
    <text evidence="1">Belongs to the SCO1/2 family.</text>
</comment>
<dbReference type="PANTHER" id="PTHR12151">
    <property type="entry name" value="ELECTRON TRANSPORT PROTIN SCO1/SENC FAMILY MEMBER"/>
    <property type="match status" value="1"/>
</dbReference>
<dbReference type="CDD" id="cd02968">
    <property type="entry name" value="SCO"/>
    <property type="match status" value="1"/>
</dbReference>
<reference evidence="5" key="1">
    <citation type="journal article" date="2023" name="Commun. Biol.">
        <title>Genome analysis of Parmales, the sister group of diatoms, reveals the evolutionary specialization of diatoms from phago-mixotrophs to photoautotrophs.</title>
        <authorList>
            <person name="Ban H."/>
            <person name="Sato S."/>
            <person name="Yoshikawa S."/>
            <person name="Yamada K."/>
            <person name="Nakamura Y."/>
            <person name="Ichinomiya M."/>
            <person name="Sato N."/>
            <person name="Blanc-Mathieu R."/>
            <person name="Endo H."/>
            <person name="Kuwata A."/>
            <person name="Ogata H."/>
        </authorList>
    </citation>
    <scope>NUCLEOTIDE SEQUENCE [LARGE SCALE GENOMIC DNA]</scope>
    <source>
        <strain evidence="5">NIES 3700</strain>
    </source>
</reference>
<comment type="caution">
    <text evidence="4">The sequence shown here is derived from an EMBL/GenBank/DDBJ whole genome shotgun (WGS) entry which is preliminary data.</text>
</comment>
<keyword evidence="2" id="KW-0186">Copper</keyword>
<proteinExistence type="inferred from homology"/>
<keyword evidence="5" id="KW-1185">Reference proteome</keyword>
<dbReference type="AlphaFoldDB" id="A0A9W7C644"/>
<evidence type="ECO:0000313" key="5">
    <source>
        <dbReference type="Proteomes" id="UP001165122"/>
    </source>
</evidence>
<dbReference type="GO" id="GO:0033617">
    <property type="term" value="P:mitochondrial respiratory chain complex IV assembly"/>
    <property type="evidence" value="ECO:0007669"/>
    <property type="project" value="TreeGrafter"/>
</dbReference>
<evidence type="ECO:0000256" key="2">
    <source>
        <dbReference type="PIRSR" id="PIRSR603782-1"/>
    </source>
</evidence>
<accession>A0A9W7C644</accession>
<evidence type="ECO:0000256" key="3">
    <source>
        <dbReference type="PIRSR" id="PIRSR603782-2"/>
    </source>
</evidence>
<dbReference type="GO" id="GO:0005739">
    <property type="term" value="C:mitochondrion"/>
    <property type="evidence" value="ECO:0007669"/>
    <property type="project" value="GOC"/>
</dbReference>
<protein>
    <submittedName>
        <fullName evidence="4">Uncharacterized protein</fullName>
    </submittedName>
</protein>
<feature type="disulfide bond" description="Redox-active" evidence="3">
    <location>
        <begin position="72"/>
        <end position="76"/>
    </location>
</feature>
<dbReference type="SUPFAM" id="SSF52833">
    <property type="entry name" value="Thioredoxin-like"/>
    <property type="match status" value="1"/>
</dbReference>
<evidence type="ECO:0000313" key="4">
    <source>
        <dbReference type="EMBL" id="GMI03977.1"/>
    </source>
</evidence>
<dbReference type="GO" id="GO:0046872">
    <property type="term" value="F:metal ion binding"/>
    <property type="evidence" value="ECO:0007669"/>
    <property type="project" value="UniProtKB-KW"/>
</dbReference>
<keyword evidence="2" id="KW-0479">Metal-binding</keyword>
<organism evidence="4 5">
    <name type="scientific">Triparma laevis f. longispina</name>
    <dbReference type="NCBI Taxonomy" id="1714387"/>
    <lineage>
        <taxon>Eukaryota</taxon>
        <taxon>Sar</taxon>
        <taxon>Stramenopiles</taxon>
        <taxon>Ochrophyta</taxon>
        <taxon>Bolidophyceae</taxon>
        <taxon>Parmales</taxon>
        <taxon>Triparmaceae</taxon>
        <taxon>Triparma</taxon>
    </lineage>
</organism>
<dbReference type="OrthoDB" id="270009at2759"/>
<dbReference type="Pfam" id="PF02630">
    <property type="entry name" value="SCO1-SenC"/>
    <property type="match status" value="1"/>
</dbReference>
<dbReference type="EMBL" id="BRXW01000066">
    <property type="protein sequence ID" value="GMI03977.1"/>
    <property type="molecule type" value="Genomic_DNA"/>
</dbReference>
<feature type="binding site" evidence="2">
    <location>
        <position position="72"/>
    </location>
    <ligand>
        <name>Cu cation</name>
        <dbReference type="ChEBI" id="CHEBI:23378"/>
    </ligand>
</feature>
<feature type="binding site" evidence="2">
    <location>
        <position position="76"/>
    </location>
    <ligand>
        <name>Cu cation</name>
        <dbReference type="ChEBI" id="CHEBI:23378"/>
    </ligand>
</feature>
<dbReference type="Gene3D" id="3.40.30.10">
    <property type="entry name" value="Glutaredoxin"/>
    <property type="match status" value="1"/>
</dbReference>
<keyword evidence="3" id="KW-1015">Disulfide bond</keyword>
<dbReference type="Proteomes" id="UP001165122">
    <property type="component" value="Unassembled WGS sequence"/>
</dbReference>
<dbReference type="InterPro" id="IPR036249">
    <property type="entry name" value="Thioredoxin-like_sf"/>
</dbReference>